<dbReference type="AlphaFoldDB" id="A0A1Y6CQ06"/>
<sequence>MTETAIEIQGLTKGFVRHAAHERRLPVLGGFDLSVAPGECVALAGPSGVGKSTVLRCLYGSYRPQAGSIRVAHEGALVELVGAEPWLFRALRRRTIGYVSQFLRLIPRVPALRVVAEPMIDRGLDEAEAERRAGAMLEQLNIPSRLWDLPPATFSGGEQQRVNLARALAPDYPILLLDEPTAALDADNRAVVVELTRAARTRGAALVGIFHDRPVRDAVADRILELVPSEAAA</sequence>
<dbReference type="GO" id="GO:0005524">
    <property type="term" value="F:ATP binding"/>
    <property type="evidence" value="ECO:0007669"/>
    <property type="project" value="UniProtKB-KW"/>
</dbReference>
<keyword evidence="2" id="KW-0067">ATP-binding</keyword>
<dbReference type="Proteomes" id="UP000192917">
    <property type="component" value="Unassembled WGS sequence"/>
</dbReference>
<reference evidence="4 5" key="1">
    <citation type="submission" date="2017-04" db="EMBL/GenBank/DDBJ databases">
        <authorList>
            <person name="Afonso C.L."/>
            <person name="Miller P.J."/>
            <person name="Scott M.A."/>
            <person name="Spackman E."/>
            <person name="Goraichik I."/>
            <person name="Dimitrov K.M."/>
            <person name="Suarez D.L."/>
            <person name="Swayne D.E."/>
        </authorList>
    </citation>
    <scope>NUCLEOTIDE SEQUENCE [LARGE SCALE GENOMIC DNA]</scope>
    <source>
        <strain evidence="4 5">USBA 355</strain>
    </source>
</reference>
<dbReference type="GO" id="GO:0022857">
    <property type="term" value="F:transmembrane transporter activity"/>
    <property type="evidence" value="ECO:0007669"/>
    <property type="project" value="TreeGrafter"/>
</dbReference>
<dbReference type="Pfam" id="PF00005">
    <property type="entry name" value="ABC_tran"/>
    <property type="match status" value="1"/>
</dbReference>
<feature type="domain" description="ABC transporter" evidence="3">
    <location>
        <begin position="6"/>
        <end position="233"/>
    </location>
</feature>
<name>A0A1Y6CQ06_9PROT</name>
<dbReference type="SMART" id="SM00382">
    <property type="entry name" value="AAA"/>
    <property type="match status" value="1"/>
</dbReference>
<evidence type="ECO:0000313" key="4">
    <source>
        <dbReference type="EMBL" id="SMF80470.1"/>
    </source>
</evidence>
<dbReference type="InterPro" id="IPR027417">
    <property type="entry name" value="P-loop_NTPase"/>
</dbReference>
<dbReference type="EMBL" id="FWZX01000041">
    <property type="protein sequence ID" value="SMF80470.1"/>
    <property type="molecule type" value="Genomic_DNA"/>
</dbReference>
<dbReference type="InterPro" id="IPR015854">
    <property type="entry name" value="ABC_transpr_LolD-like"/>
</dbReference>
<evidence type="ECO:0000313" key="5">
    <source>
        <dbReference type="Proteomes" id="UP000192917"/>
    </source>
</evidence>
<dbReference type="Gene3D" id="3.40.50.300">
    <property type="entry name" value="P-loop containing nucleotide triphosphate hydrolases"/>
    <property type="match status" value="1"/>
</dbReference>
<dbReference type="PROSITE" id="PS00211">
    <property type="entry name" value="ABC_TRANSPORTER_1"/>
    <property type="match status" value="1"/>
</dbReference>
<protein>
    <submittedName>
        <fullName evidence="4">Alpha-D-ribose 1-methylphosphonate 5-triphosphate synthase subunit PhnL</fullName>
    </submittedName>
</protein>
<evidence type="ECO:0000256" key="1">
    <source>
        <dbReference type="ARBA" id="ARBA00022741"/>
    </source>
</evidence>
<dbReference type="InterPro" id="IPR012701">
    <property type="entry name" value="CP_lyase_PhnL"/>
</dbReference>
<dbReference type="InterPro" id="IPR003439">
    <property type="entry name" value="ABC_transporter-like_ATP-bd"/>
</dbReference>
<keyword evidence="1" id="KW-0547">Nucleotide-binding</keyword>
<dbReference type="RefSeq" id="WP_085126489.1">
    <property type="nucleotide sequence ID" value="NZ_FWZX01000041.1"/>
</dbReference>
<dbReference type="InterPro" id="IPR017871">
    <property type="entry name" value="ABC_transporter-like_CS"/>
</dbReference>
<evidence type="ECO:0000259" key="3">
    <source>
        <dbReference type="PROSITE" id="PS50893"/>
    </source>
</evidence>
<gene>
    <name evidence="4" type="ORF">SAMN05428998_14140</name>
</gene>
<organism evidence="4 5">
    <name type="scientific">Tistlia consotensis USBA 355</name>
    <dbReference type="NCBI Taxonomy" id="560819"/>
    <lineage>
        <taxon>Bacteria</taxon>
        <taxon>Pseudomonadati</taxon>
        <taxon>Pseudomonadota</taxon>
        <taxon>Alphaproteobacteria</taxon>
        <taxon>Rhodospirillales</taxon>
        <taxon>Rhodovibrionaceae</taxon>
        <taxon>Tistlia</taxon>
    </lineage>
</organism>
<dbReference type="PROSITE" id="PS50893">
    <property type="entry name" value="ABC_TRANSPORTER_2"/>
    <property type="match status" value="1"/>
</dbReference>
<dbReference type="STRING" id="560819.SAMN05428998_14140"/>
<dbReference type="GO" id="GO:0016887">
    <property type="term" value="F:ATP hydrolysis activity"/>
    <property type="evidence" value="ECO:0007669"/>
    <property type="project" value="InterPro"/>
</dbReference>
<dbReference type="InterPro" id="IPR003593">
    <property type="entry name" value="AAA+_ATPase"/>
</dbReference>
<dbReference type="NCBIfam" id="TIGR02324">
    <property type="entry name" value="CP_lyasePhnL"/>
    <property type="match status" value="1"/>
</dbReference>
<dbReference type="PANTHER" id="PTHR24220">
    <property type="entry name" value="IMPORT ATP-BINDING PROTEIN"/>
    <property type="match status" value="1"/>
</dbReference>
<dbReference type="GO" id="GO:0005886">
    <property type="term" value="C:plasma membrane"/>
    <property type="evidence" value="ECO:0007669"/>
    <property type="project" value="TreeGrafter"/>
</dbReference>
<proteinExistence type="predicted"/>
<evidence type="ECO:0000256" key="2">
    <source>
        <dbReference type="ARBA" id="ARBA00022840"/>
    </source>
</evidence>
<accession>A0A1Y6CQ06</accession>
<dbReference type="SUPFAM" id="SSF52540">
    <property type="entry name" value="P-loop containing nucleoside triphosphate hydrolases"/>
    <property type="match status" value="1"/>
</dbReference>
<keyword evidence="5" id="KW-1185">Reference proteome</keyword>